<organism evidence="2 3">
    <name type="scientific">Podospora aff. communis PSN243</name>
    <dbReference type="NCBI Taxonomy" id="3040156"/>
    <lineage>
        <taxon>Eukaryota</taxon>
        <taxon>Fungi</taxon>
        <taxon>Dikarya</taxon>
        <taxon>Ascomycota</taxon>
        <taxon>Pezizomycotina</taxon>
        <taxon>Sordariomycetes</taxon>
        <taxon>Sordariomycetidae</taxon>
        <taxon>Sordariales</taxon>
        <taxon>Podosporaceae</taxon>
        <taxon>Podospora</taxon>
    </lineage>
</organism>
<name>A0AAV9G9J6_9PEZI</name>
<reference evidence="2" key="2">
    <citation type="submission" date="2023-05" db="EMBL/GenBank/DDBJ databases">
        <authorList>
            <consortium name="Lawrence Berkeley National Laboratory"/>
            <person name="Steindorff A."/>
            <person name="Hensen N."/>
            <person name="Bonometti L."/>
            <person name="Westerberg I."/>
            <person name="Brannstrom I.O."/>
            <person name="Guillou S."/>
            <person name="Cros-Aarteil S."/>
            <person name="Calhoun S."/>
            <person name="Haridas S."/>
            <person name="Kuo A."/>
            <person name="Mondo S."/>
            <person name="Pangilinan J."/>
            <person name="Riley R."/>
            <person name="Labutti K."/>
            <person name="Andreopoulos B."/>
            <person name="Lipzen A."/>
            <person name="Chen C."/>
            <person name="Yanf M."/>
            <person name="Daum C."/>
            <person name="Ng V."/>
            <person name="Clum A."/>
            <person name="Ohm R."/>
            <person name="Martin F."/>
            <person name="Silar P."/>
            <person name="Natvig D."/>
            <person name="Lalanne C."/>
            <person name="Gautier V."/>
            <person name="Ament-Velasquez S.L."/>
            <person name="Kruys A."/>
            <person name="Hutchinson M.I."/>
            <person name="Powell A.J."/>
            <person name="Barry K."/>
            <person name="Miller A.N."/>
            <person name="Grigoriev I.V."/>
            <person name="Debuchy R."/>
            <person name="Gladieux P."/>
            <person name="Thoren M.H."/>
            <person name="Johannesson H."/>
        </authorList>
    </citation>
    <scope>NUCLEOTIDE SEQUENCE</scope>
    <source>
        <strain evidence="2">PSN243</strain>
    </source>
</reference>
<feature type="transmembrane region" description="Helical" evidence="1">
    <location>
        <begin position="238"/>
        <end position="256"/>
    </location>
</feature>
<evidence type="ECO:0000313" key="2">
    <source>
        <dbReference type="EMBL" id="KAK4444812.1"/>
    </source>
</evidence>
<evidence type="ECO:0000313" key="3">
    <source>
        <dbReference type="Proteomes" id="UP001321760"/>
    </source>
</evidence>
<sequence length="561" mass="62908">MSVPANVSSTGAFQVADWTPPPIESLDFTTDCDLVHGFYSGWFSGLMELGLGEDNKAVYDLPFSRNETTFFVASSIDANVTEAYFRTALPPEIRNVPSYGQILDWEFALRTNFSRALPALAALPAAPVTPENGPFEWLMNSTYQAPYFTRVLRDPGLVCRKEACSGFQWDRLVDINGPGVYGVYWTQVATMVLASLVVIFELFMTRSRKPGAANLTYSRFHSSFYRCFRRMVEAMIQGAAYFFAVVPLALFVEFATKGPHYFPPTDQNVSLVISCLSLFMLIWAWRMNRCFAAIDLVKGFSPVDSGQGHLPLACALICVPFLGFLLYIRTQSAQFESDYLDAFNFNTFFVTICQGIDFSLVVHRQTEGAVNTNGLFIITRLAITVMAYSAARLLWDDLTVRTTAGKLIPLIKSKEFEDALHDAVLKTESEKGSSDLDDADLDRLTTRLHRDPRTNAHIWLTGYGEMIGIGACALYTLIEYEPWPKAEVDWSQLGEQWNLGQILSLFTMAPVLVEIIMSAQWVAKGEYSGNFVWQLQKQLSSHFCSYESFDTKLNLVPAGHQ</sequence>
<comment type="caution">
    <text evidence="2">The sequence shown here is derived from an EMBL/GenBank/DDBJ whole genome shotgun (WGS) entry which is preliminary data.</text>
</comment>
<keyword evidence="1" id="KW-0812">Transmembrane</keyword>
<dbReference type="Proteomes" id="UP001321760">
    <property type="component" value="Unassembled WGS sequence"/>
</dbReference>
<proteinExistence type="predicted"/>
<feature type="transmembrane region" description="Helical" evidence="1">
    <location>
        <begin position="308"/>
        <end position="328"/>
    </location>
</feature>
<keyword evidence="3" id="KW-1185">Reference proteome</keyword>
<feature type="transmembrane region" description="Helical" evidence="1">
    <location>
        <begin position="374"/>
        <end position="395"/>
    </location>
</feature>
<protein>
    <submittedName>
        <fullName evidence="2">Uncharacterized protein</fullName>
    </submittedName>
</protein>
<reference evidence="2" key="1">
    <citation type="journal article" date="2023" name="Mol. Phylogenet. Evol.">
        <title>Genome-scale phylogeny and comparative genomics of the fungal order Sordariales.</title>
        <authorList>
            <person name="Hensen N."/>
            <person name="Bonometti L."/>
            <person name="Westerberg I."/>
            <person name="Brannstrom I.O."/>
            <person name="Guillou S."/>
            <person name="Cros-Aarteil S."/>
            <person name="Calhoun S."/>
            <person name="Haridas S."/>
            <person name="Kuo A."/>
            <person name="Mondo S."/>
            <person name="Pangilinan J."/>
            <person name="Riley R."/>
            <person name="LaButti K."/>
            <person name="Andreopoulos B."/>
            <person name="Lipzen A."/>
            <person name="Chen C."/>
            <person name="Yan M."/>
            <person name="Daum C."/>
            <person name="Ng V."/>
            <person name="Clum A."/>
            <person name="Steindorff A."/>
            <person name="Ohm R.A."/>
            <person name="Martin F."/>
            <person name="Silar P."/>
            <person name="Natvig D.O."/>
            <person name="Lalanne C."/>
            <person name="Gautier V."/>
            <person name="Ament-Velasquez S.L."/>
            <person name="Kruys A."/>
            <person name="Hutchinson M.I."/>
            <person name="Powell A.J."/>
            <person name="Barry K."/>
            <person name="Miller A.N."/>
            <person name="Grigoriev I.V."/>
            <person name="Debuchy R."/>
            <person name="Gladieux P."/>
            <person name="Hiltunen Thoren M."/>
            <person name="Johannesson H."/>
        </authorList>
    </citation>
    <scope>NUCLEOTIDE SEQUENCE</scope>
    <source>
        <strain evidence="2">PSN243</strain>
    </source>
</reference>
<feature type="transmembrane region" description="Helical" evidence="1">
    <location>
        <begin position="184"/>
        <end position="204"/>
    </location>
</feature>
<gene>
    <name evidence="2" type="ORF">QBC34DRAFT_473986</name>
</gene>
<feature type="transmembrane region" description="Helical" evidence="1">
    <location>
        <begin position="268"/>
        <end position="287"/>
    </location>
</feature>
<evidence type="ECO:0000256" key="1">
    <source>
        <dbReference type="SAM" id="Phobius"/>
    </source>
</evidence>
<dbReference type="AlphaFoldDB" id="A0AAV9G9J6"/>
<dbReference type="EMBL" id="MU865972">
    <property type="protein sequence ID" value="KAK4444812.1"/>
    <property type="molecule type" value="Genomic_DNA"/>
</dbReference>
<feature type="transmembrane region" description="Helical" evidence="1">
    <location>
        <begin position="456"/>
        <end position="478"/>
    </location>
</feature>
<keyword evidence="1" id="KW-1133">Transmembrane helix</keyword>
<keyword evidence="1" id="KW-0472">Membrane</keyword>
<feature type="transmembrane region" description="Helical" evidence="1">
    <location>
        <begin position="498"/>
        <end position="517"/>
    </location>
</feature>
<accession>A0AAV9G9J6</accession>